<dbReference type="GO" id="GO:0005351">
    <property type="term" value="F:carbohydrate:proton symporter activity"/>
    <property type="evidence" value="ECO:0007669"/>
    <property type="project" value="TreeGrafter"/>
</dbReference>
<feature type="transmembrane region" description="Helical" evidence="8">
    <location>
        <begin position="203"/>
        <end position="222"/>
    </location>
</feature>
<evidence type="ECO:0000256" key="5">
    <source>
        <dbReference type="ARBA" id="ARBA00022989"/>
    </source>
</evidence>
<dbReference type="PANTHER" id="PTHR48022">
    <property type="entry name" value="PLASTIDIC GLUCOSE TRANSPORTER 4"/>
    <property type="match status" value="1"/>
</dbReference>
<dbReference type="InterPro" id="IPR003663">
    <property type="entry name" value="Sugar/inositol_transpt"/>
</dbReference>
<dbReference type="InterPro" id="IPR005828">
    <property type="entry name" value="MFS_sugar_transport-like"/>
</dbReference>
<feature type="transmembrane region" description="Helical" evidence="8">
    <location>
        <begin position="334"/>
        <end position="352"/>
    </location>
</feature>
<evidence type="ECO:0000256" key="1">
    <source>
        <dbReference type="ARBA" id="ARBA00004141"/>
    </source>
</evidence>
<feature type="transmembrane region" description="Helical" evidence="8">
    <location>
        <begin position="429"/>
        <end position="449"/>
    </location>
</feature>
<keyword evidence="6 8" id="KW-0472">Membrane</keyword>
<evidence type="ECO:0000256" key="2">
    <source>
        <dbReference type="ARBA" id="ARBA00010992"/>
    </source>
</evidence>
<dbReference type="EMBL" id="LT635762">
    <property type="protein sequence ID" value="SGZ58098.1"/>
    <property type="molecule type" value="Genomic_DNA"/>
</dbReference>
<feature type="transmembrane region" description="Helical" evidence="8">
    <location>
        <begin position="114"/>
        <end position="133"/>
    </location>
</feature>
<reference evidence="10 11" key="1">
    <citation type="submission" date="2016-10" db="EMBL/GenBank/DDBJ databases">
        <authorList>
            <person name="de Groot N.N."/>
        </authorList>
    </citation>
    <scope>NUCLEOTIDE SEQUENCE [LARGE SCALE GENOMIC DNA]</scope>
    <source>
        <strain evidence="10 11">CBS 141442</strain>
    </source>
</reference>
<dbReference type="Proteomes" id="UP000182334">
    <property type="component" value="Chromosome VII"/>
</dbReference>
<dbReference type="InterPro" id="IPR036259">
    <property type="entry name" value="MFS_trans_sf"/>
</dbReference>
<feature type="transmembrane region" description="Helical" evidence="8">
    <location>
        <begin position="63"/>
        <end position="90"/>
    </location>
</feature>
<proteinExistence type="inferred from homology"/>
<dbReference type="InterPro" id="IPR020846">
    <property type="entry name" value="MFS_dom"/>
</dbReference>
<accession>A0A1L0C5J7</accession>
<dbReference type="OrthoDB" id="6612291at2759"/>
<feature type="transmembrane region" description="Helical" evidence="8">
    <location>
        <begin position="145"/>
        <end position="164"/>
    </location>
</feature>
<keyword evidence="3 7" id="KW-0813">Transport</keyword>
<dbReference type="AlphaFoldDB" id="A0A1L0C5J7"/>
<dbReference type="PROSITE" id="PS00217">
    <property type="entry name" value="SUGAR_TRANSPORT_2"/>
    <property type="match status" value="1"/>
</dbReference>
<protein>
    <submittedName>
        <fullName evidence="10">CIC11C00000001604</fullName>
    </submittedName>
</protein>
<dbReference type="PANTHER" id="PTHR48022:SF83">
    <property type="entry name" value="MAJOR FACILITATOR SUPERFAMILY (MFS) PROFILE DOMAIN-CONTAINING PROTEIN"/>
    <property type="match status" value="1"/>
</dbReference>
<dbReference type="Pfam" id="PF00083">
    <property type="entry name" value="Sugar_tr"/>
    <property type="match status" value="1"/>
</dbReference>
<gene>
    <name evidence="10" type="ORF">SAMEA4029010_CIC11G00000001604</name>
</gene>
<dbReference type="Gene3D" id="1.20.1250.20">
    <property type="entry name" value="MFS general substrate transporter like domains"/>
    <property type="match status" value="1"/>
</dbReference>
<feature type="transmembrane region" description="Helical" evidence="8">
    <location>
        <begin position="396"/>
        <end position="417"/>
    </location>
</feature>
<organism evidence="10 11">
    <name type="scientific">Sungouiella intermedia</name>
    <dbReference type="NCBI Taxonomy" id="45354"/>
    <lineage>
        <taxon>Eukaryota</taxon>
        <taxon>Fungi</taxon>
        <taxon>Dikarya</taxon>
        <taxon>Ascomycota</taxon>
        <taxon>Saccharomycotina</taxon>
        <taxon>Pichiomycetes</taxon>
        <taxon>Metschnikowiaceae</taxon>
        <taxon>Sungouiella</taxon>
    </lineage>
</organism>
<sequence>MKSSVSLDDKPITEHVSRISDDSLNKTDRIHDVMPVLDVEANDATETEHALTIREALKTHTWAVLWSAVMSATIIMEGYDNILIGSFYAYPSFQKKYGQPTHGDETNYQLTGPWQVGLSTASTVGIIITLIFNGWLVEKFGHRQVIMVSLLLMGAFIFITFFATSLTHLLIGQILCGIPWGIFATMGPTYSSEIAPLALRGQLLAYVNMCWAIGQFIAAGVLKGLVENKTQWSYRIPFAVQWVWIPPLFILTWLAPDSPWWLVRKGRIEDAKKVVRRITNKSIHNQVEARVALMIRTTELEREQERLKSADKENSGWRAYLRLFQGPNRRRTEIACIAFAGQVLSGSTFAYSPSYFFSQAGLALSEVYKLNLGTTAIAFTGTLCSWFLLHRFGRRTIYVTGYAVLVTLLLLIGILAFPAKHSSGVKWAQAAITICWVGTYSLTIGPLAFTIVSEISATNLRSQSIALARNSYNLCSLISNVVEPYLMNPGNANLKGKTAFVWFGTAFPTLIWAFFRLPETKGRTYEELDLMFERDVPTRQFAEYKIEAEELHLSPRQSIAIK</sequence>
<evidence type="ECO:0000256" key="7">
    <source>
        <dbReference type="RuleBase" id="RU003346"/>
    </source>
</evidence>
<evidence type="ECO:0000256" key="6">
    <source>
        <dbReference type="ARBA" id="ARBA00023136"/>
    </source>
</evidence>
<dbReference type="FunFam" id="1.20.1250.20:FF:000078">
    <property type="entry name" value="MFS maltose transporter, putative"/>
    <property type="match status" value="1"/>
</dbReference>
<evidence type="ECO:0000313" key="10">
    <source>
        <dbReference type="EMBL" id="SGZ58098.1"/>
    </source>
</evidence>
<dbReference type="SUPFAM" id="SSF103473">
    <property type="entry name" value="MFS general substrate transporter"/>
    <property type="match status" value="1"/>
</dbReference>
<keyword evidence="11" id="KW-1185">Reference proteome</keyword>
<name>A0A1L0C5J7_9ASCO</name>
<dbReference type="InterPro" id="IPR050360">
    <property type="entry name" value="MFS_Sugar_Transporters"/>
</dbReference>
<dbReference type="NCBIfam" id="TIGR00879">
    <property type="entry name" value="SP"/>
    <property type="match status" value="1"/>
</dbReference>
<evidence type="ECO:0000259" key="9">
    <source>
        <dbReference type="PROSITE" id="PS50850"/>
    </source>
</evidence>
<dbReference type="InterPro" id="IPR005829">
    <property type="entry name" value="Sugar_transporter_CS"/>
</dbReference>
<evidence type="ECO:0000256" key="8">
    <source>
        <dbReference type="SAM" id="Phobius"/>
    </source>
</evidence>
<comment type="similarity">
    <text evidence="2 7">Belongs to the major facilitator superfamily. Sugar transporter (TC 2.A.1.1) family.</text>
</comment>
<feature type="transmembrane region" description="Helical" evidence="8">
    <location>
        <begin position="372"/>
        <end position="389"/>
    </location>
</feature>
<comment type="subcellular location">
    <subcellularLocation>
        <location evidence="1">Membrane</location>
        <topology evidence="1">Multi-pass membrane protein</topology>
    </subcellularLocation>
</comment>
<feature type="transmembrane region" description="Helical" evidence="8">
    <location>
        <begin position="499"/>
        <end position="515"/>
    </location>
</feature>
<feature type="transmembrane region" description="Helical" evidence="8">
    <location>
        <begin position="242"/>
        <end position="263"/>
    </location>
</feature>
<keyword evidence="4 8" id="KW-0812">Transmembrane</keyword>
<keyword evidence="5 8" id="KW-1133">Transmembrane helix</keyword>
<evidence type="ECO:0000313" key="11">
    <source>
        <dbReference type="Proteomes" id="UP000182334"/>
    </source>
</evidence>
<dbReference type="GO" id="GO:0016020">
    <property type="term" value="C:membrane"/>
    <property type="evidence" value="ECO:0007669"/>
    <property type="project" value="UniProtKB-SubCell"/>
</dbReference>
<dbReference type="PROSITE" id="PS50850">
    <property type="entry name" value="MFS"/>
    <property type="match status" value="1"/>
</dbReference>
<evidence type="ECO:0000256" key="3">
    <source>
        <dbReference type="ARBA" id="ARBA00022448"/>
    </source>
</evidence>
<feature type="domain" description="Major facilitator superfamily (MFS) profile" evidence="9">
    <location>
        <begin position="66"/>
        <end position="521"/>
    </location>
</feature>
<evidence type="ECO:0000256" key="4">
    <source>
        <dbReference type="ARBA" id="ARBA00022692"/>
    </source>
</evidence>
<feature type="transmembrane region" description="Helical" evidence="8">
    <location>
        <begin position="170"/>
        <end position="191"/>
    </location>
</feature>